<evidence type="ECO:0000256" key="3">
    <source>
        <dbReference type="ARBA" id="ARBA00023163"/>
    </source>
</evidence>
<dbReference type="GO" id="GO:0043565">
    <property type="term" value="F:sequence-specific DNA binding"/>
    <property type="evidence" value="ECO:0007669"/>
    <property type="project" value="InterPro"/>
</dbReference>
<evidence type="ECO:0000256" key="1">
    <source>
        <dbReference type="ARBA" id="ARBA00023015"/>
    </source>
</evidence>
<dbReference type="InterPro" id="IPR003313">
    <property type="entry name" value="AraC-bd"/>
</dbReference>
<dbReference type="Gene3D" id="1.10.10.60">
    <property type="entry name" value="Homeodomain-like"/>
    <property type="match status" value="2"/>
</dbReference>
<gene>
    <name evidence="5" type="ORF">H9761_15560</name>
</gene>
<dbReference type="InterPro" id="IPR018062">
    <property type="entry name" value="HTH_AraC-typ_CS"/>
</dbReference>
<dbReference type="EMBL" id="DWWS01000054">
    <property type="protein sequence ID" value="HJC25091.1"/>
    <property type="molecule type" value="Genomic_DNA"/>
</dbReference>
<dbReference type="InterPro" id="IPR014710">
    <property type="entry name" value="RmlC-like_jellyroll"/>
</dbReference>
<organism evidence="5 6">
    <name type="scientific">Candidatus Eisenbergiella merdavium</name>
    <dbReference type="NCBI Taxonomy" id="2838551"/>
    <lineage>
        <taxon>Bacteria</taxon>
        <taxon>Bacillati</taxon>
        <taxon>Bacillota</taxon>
        <taxon>Clostridia</taxon>
        <taxon>Lachnospirales</taxon>
        <taxon>Lachnospiraceae</taxon>
        <taxon>Eisenbergiella</taxon>
    </lineage>
</organism>
<reference evidence="5" key="1">
    <citation type="journal article" date="2021" name="PeerJ">
        <title>Extensive microbial diversity within the chicken gut microbiome revealed by metagenomics and culture.</title>
        <authorList>
            <person name="Gilroy R."/>
            <person name="Ravi A."/>
            <person name="Getino M."/>
            <person name="Pursley I."/>
            <person name="Horton D.L."/>
            <person name="Alikhan N.F."/>
            <person name="Baker D."/>
            <person name="Gharbi K."/>
            <person name="Hall N."/>
            <person name="Watson M."/>
            <person name="Adriaenssens E.M."/>
            <person name="Foster-Nyarko E."/>
            <person name="Jarju S."/>
            <person name="Secka A."/>
            <person name="Antonio M."/>
            <person name="Oren A."/>
            <person name="Chaudhuri R.R."/>
            <person name="La Ragione R."/>
            <person name="Hildebrand F."/>
            <person name="Pallen M.J."/>
        </authorList>
    </citation>
    <scope>NUCLEOTIDE SEQUENCE</scope>
    <source>
        <strain evidence="5">USAMLcec2-132</strain>
    </source>
</reference>
<dbReference type="Pfam" id="PF02311">
    <property type="entry name" value="AraC_binding"/>
    <property type="match status" value="1"/>
</dbReference>
<evidence type="ECO:0000259" key="4">
    <source>
        <dbReference type="PROSITE" id="PS01124"/>
    </source>
</evidence>
<name>A0A9D2NGI8_9FIRM</name>
<dbReference type="SUPFAM" id="SSF51215">
    <property type="entry name" value="Regulatory protein AraC"/>
    <property type="match status" value="1"/>
</dbReference>
<proteinExistence type="predicted"/>
<keyword evidence="1" id="KW-0805">Transcription regulation</keyword>
<reference evidence="5" key="2">
    <citation type="submission" date="2021-04" db="EMBL/GenBank/DDBJ databases">
        <authorList>
            <person name="Gilroy R."/>
        </authorList>
    </citation>
    <scope>NUCLEOTIDE SEQUENCE</scope>
    <source>
        <strain evidence="5">USAMLcec2-132</strain>
    </source>
</reference>
<dbReference type="PROSITE" id="PS00041">
    <property type="entry name" value="HTH_ARAC_FAMILY_1"/>
    <property type="match status" value="1"/>
</dbReference>
<dbReference type="PROSITE" id="PS01124">
    <property type="entry name" value="HTH_ARAC_FAMILY_2"/>
    <property type="match status" value="1"/>
</dbReference>
<evidence type="ECO:0000313" key="5">
    <source>
        <dbReference type="EMBL" id="HJC25091.1"/>
    </source>
</evidence>
<protein>
    <submittedName>
        <fullName evidence="5">AraC family transcriptional regulator</fullName>
    </submittedName>
</protein>
<dbReference type="Pfam" id="PF12833">
    <property type="entry name" value="HTH_18"/>
    <property type="match status" value="1"/>
</dbReference>
<accession>A0A9D2NGI8</accession>
<evidence type="ECO:0000313" key="6">
    <source>
        <dbReference type="Proteomes" id="UP000823891"/>
    </source>
</evidence>
<keyword evidence="2" id="KW-0238">DNA-binding</keyword>
<comment type="caution">
    <text evidence="5">The sequence shown here is derived from an EMBL/GenBank/DDBJ whole genome shotgun (WGS) entry which is preliminary data.</text>
</comment>
<dbReference type="InterPro" id="IPR037923">
    <property type="entry name" value="HTH-like"/>
</dbReference>
<dbReference type="InterPro" id="IPR018060">
    <property type="entry name" value="HTH_AraC"/>
</dbReference>
<dbReference type="PANTHER" id="PTHR43280">
    <property type="entry name" value="ARAC-FAMILY TRANSCRIPTIONAL REGULATOR"/>
    <property type="match status" value="1"/>
</dbReference>
<feature type="domain" description="HTH araC/xylS-type" evidence="4">
    <location>
        <begin position="194"/>
        <end position="291"/>
    </location>
</feature>
<dbReference type="SMART" id="SM00342">
    <property type="entry name" value="HTH_ARAC"/>
    <property type="match status" value="1"/>
</dbReference>
<dbReference type="InterPro" id="IPR009057">
    <property type="entry name" value="Homeodomain-like_sf"/>
</dbReference>
<dbReference type="AlphaFoldDB" id="A0A9D2NGI8"/>
<dbReference type="PANTHER" id="PTHR43280:SF34">
    <property type="entry name" value="ARAC-FAMILY TRANSCRIPTIONAL REGULATOR"/>
    <property type="match status" value="1"/>
</dbReference>
<dbReference type="SUPFAM" id="SSF46689">
    <property type="entry name" value="Homeodomain-like"/>
    <property type="match status" value="2"/>
</dbReference>
<dbReference type="Proteomes" id="UP000823891">
    <property type="component" value="Unassembled WGS sequence"/>
</dbReference>
<dbReference type="GO" id="GO:0003700">
    <property type="term" value="F:DNA-binding transcription factor activity"/>
    <property type="evidence" value="ECO:0007669"/>
    <property type="project" value="InterPro"/>
</dbReference>
<dbReference type="Gene3D" id="2.60.120.10">
    <property type="entry name" value="Jelly Rolls"/>
    <property type="match status" value="1"/>
</dbReference>
<sequence>MGRYKVNIMKPEDERQYMLNDRFEIMEKFGVPTGAMQLHFHNFYELLYIAEGEFACIVEDASYYLKKGDFFLIDINQMHHYQYVENRHESTRRILLWITKEYLEELSGPRVDLTGCFHTEGASAYHFPAHHEDRLSGFLFQILFGASDSDGPDAEQMLIEKAYLTLFFVYLNRLCTRRSFRLEKEEKSANIMIKTALEYIEQNLHHTVTAEELAALTGMSRYLFLRSFREETGMTLHDFVIKRRLAWACAEIRQGCPIRDACRKCGFSDYSSFFRNFRKVYDMSPREYKLFTERQE</sequence>
<evidence type="ECO:0000256" key="2">
    <source>
        <dbReference type="ARBA" id="ARBA00023125"/>
    </source>
</evidence>
<keyword evidence="3" id="KW-0804">Transcription</keyword>